<dbReference type="GO" id="GO:0004045">
    <property type="term" value="F:peptidyl-tRNA hydrolase activity"/>
    <property type="evidence" value="ECO:0007669"/>
    <property type="project" value="TreeGrafter"/>
</dbReference>
<accession>A0A507R015</accession>
<organism evidence="3 4">
    <name type="scientific">Monascus purpureus</name>
    <name type="common">Red mold</name>
    <name type="synonym">Monascus anka</name>
    <dbReference type="NCBI Taxonomy" id="5098"/>
    <lineage>
        <taxon>Eukaryota</taxon>
        <taxon>Fungi</taxon>
        <taxon>Dikarya</taxon>
        <taxon>Ascomycota</taxon>
        <taxon>Pezizomycotina</taxon>
        <taxon>Eurotiomycetes</taxon>
        <taxon>Eurotiomycetidae</taxon>
        <taxon>Eurotiales</taxon>
        <taxon>Aspergillaceae</taxon>
        <taxon>Monascus</taxon>
    </lineage>
</organism>
<name>A0A507R015_MONPU</name>
<evidence type="ECO:0000313" key="4">
    <source>
        <dbReference type="Proteomes" id="UP000319663"/>
    </source>
</evidence>
<sequence length="198" mass="22330">MTAYLLRPRIPRTSTALVFASKEGPFVRAFASKRALTEEFDDEELRTARDWLANLNARTIPRHICQLSFSRSGGPGGQNVNKVNSKATLRVPLASLLPLVPRVIHSQLLSSRYAADKSQSLVIQSEESRKQATNVESCFEKLYQLLESSAKSSIPGETSQEQKDRVRNLKKAENEARIRKKKLHSSKKSSRRSSKYDE</sequence>
<dbReference type="GO" id="GO:0005762">
    <property type="term" value="C:mitochondrial large ribosomal subunit"/>
    <property type="evidence" value="ECO:0007669"/>
    <property type="project" value="TreeGrafter"/>
</dbReference>
<feature type="compositionally biased region" description="Basic residues" evidence="1">
    <location>
        <begin position="178"/>
        <end position="198"/>
    </location>
</feature>
<dbReference type="EMBL" id="VIFY01000041">
    <property type="protein sequence ID" value="TQB73584.1"/>
    <property type="molecule type" value="Genomic_DNA"/>
</dbReference>
<proteinExistence type="predicted"/>
<dbReference type="InterPro" id="IPR000352">
    <property type="entry name" value="Pep_chain_release_fac_I"/>
</dbReference>
<comment type="caution">
    <text evidence="3">The sequence shown here is derived from an EMBL/GenBank/DDBJ whole genome shotgun (WGS) entry which is preliminary data.</text>
</comment>
<gene>
    <name evidence="3" type="ORF">MPDQ_005688</name>
</gene>
<feature type="compositionally biased region" description="Basic and acidic residues" evidence="1">
    <location>
        <begin position="160"/>
        <end position="177"/>
    </location>
</feature>
<dbReference type="SUPFAM" id="SSF110916">
    <property type="entry name" value="Peptidyl-tRNA hydrolase domain-like"/>
    <property type="match status" value="1"/>
</dbReference>
<dbReference type="InterPro" id="IPR052104">
    <property type="entry name" value="Mito_Release_Factor_mL62"/>
</dbReference>
<dbReference type="GO" id="GO:0016150">
    <property type="term" value="F:translation release factor activity, codon nonspecific"/>
    <property type="evidence" value="ECO:0007669"/>
    <property type="project" value="TreeGrafter"/>
</dbReference>
<feature type="domain" description="Prokaryotic-type class I peptide chain release factors" evidence="2">
    <location>
        <begin position="59"/>
        <end position="187"/>
    </location>
</feature>
<dbReference type="PANTHER" id="PTHR11075:SF54">
    <property type="entry name" value="LARGE RIBOSOMAL SUBUNIT PROTEIN ML62"/>
    <property type="match status" value="1"/>
</dbReference>
<evidence type="ECO:0000256" key="1">
    <source>
        <dbReference type="SAM" id="MobiDB-lite"/>
    </source>
</evidence>
<dbReference type="AlphaFoldDB" id="A0A507R015"/>
<dbReference type="Gene3D" id="3.30.160.20">
    <property type="match status" value="1"/>
</dbReference>
<dbReference type="PANTHER" id="PTHR11075">
    <property type="entry name" value="PEPTIDE CHAIN RELEASE FACTOR"/>
    <property type="match status" value="1"/>
</dbReference>
<feature type="region of interest" description="Disordered" evidence="1">
    <location>
        <begin position="150"/>
        <end position="198"/>
    </location>
</feature>
<dbReference type="STRING" id="5098.A0A507R015"/>
<dbReference type="Proteomes" id="UP000319663">
    <property type="component" value="Unassembled WGS sequence"/>
</dbReference>
<feature type="compositionally biased region" description="Polar residues" evidence="1">
    <location>
        <begin position="150"/>
        <end position="159"/>
    </location>
</feature>
<dbReference type="GO" id="GO:0070126">
    <property type="term" value="P:mitochondrial translational termination"/>
    <property type="evidence" value="ECO:0007669"/>
    <property type="project" value="TreeGrafter"/>
</dbReference>
<dbReference type="Pfam" id="PF00472">
    <property type="entry name" value="RF-1"/>
    <property type="match status" value="1"/>
</dbReference>
<evidence type="ECO:0000259" key="2">
    <source>
        <dbReference type="Pfam" id="PF00472"/>
    </source>
</evidence>
<reference evidence="3 4" key="1">
    <citation type="submission" date="2019-06" db="EMBL/GenBank/DDBJ databases">
        <title>Wine fermentation using esterase from Monascus purpureus.</title>
        <authorList>
            <person name="Geng C."/>
            <person name="Zhang Y."/>
        </authorList>
    </citation>
    <scope>NUCLEOTIDE SEQUENCE [LARGE SCALE GENOMIC DNA]</scope>
    <source>
        <strain evidence="3">HQ1</strain>
    </source>
</reference>
<evidence type="ECO:0000313" key="3">
    <source>
        <dbReference type="EMBL" id="TQB73584.1"/>
    </source>
</evidence>
<protein>
    <recommendedName>
        <fullName evidence="2">Prokaryotic-type class I peptide chain release factors domain-containing protein</fullName>
    </recommendedName>
</protein>
<keyword evidence="4" id="KW-1185">Reference proteome</keyword>